<dbReference type="GO" id="GO:0030976">
    <property type="term" value="F:thiamine pyrophosphate binding"/>
    <property type="evidence" value="ECO:0007669"/>
    <property type="project" value="InterPro"/>
</dbReference>
<evidence type="ECO:0000256" key="1">
    <source>
        <dbReference type="ARBA" id="ARBA00001964"/>
    </source>
</evidence>
<accession>A0AAN8IU45</accession>
<sequence>MLARAHAVQQGLRCCGISFRAYRMGPSEFGHLPDPPKSAFILESGMRPEDSQRVHLINAFRRYGYLQAELDPLGLQPKKDVPELNPAVYGLSPKDALPGKELSLEDLAEQLRMIYCGSMAIEFMHINNWEERQWLAHHFENAVTEELRAEKRVQLAKLMLKCENFDHFLALKFPTVKRYGSEGAESMYGFFSELFDTAPEKDIKQIFVGIAHRGRLNL</sequence>
<evidence type="ECO:0000256" key="2">
    <source>
        <dbReference type="ARBA" id="ARBA00006936"/>
    </source>
</evidence>
<dbReference type="EMBL" id="WIXE01001077">
    <property type="protein sequence ID" value="KAK5986026.1"/>
    <property type="molecule type" value="Genomic_DNA"/>
</dbReference>
<dbReference type="InterPro" id="IPR029061">
    <property type="entry name" value="THDP-binding"/>
</dbReference>
<protein>
    <submittedName>
        <fullName evidence="5">Uncharacterized protein</fullName>
    </submittedName>
</protein>
<evidence type="ECO:0000256" key="4">
    <source>
        <dbReference type="ARBA" id="ARBA00023052"/>
    </source>
</evidence>
<comment type="caution">
    <text evidence="5">The sequence shown here is derived from an EMBL/GenBank/DDBJ whole genome shotgun (WGS) entry which is preliminary data.</text>
</comment>
<dbReference type="Proteomes" id="UP001331761">
    <property type="component" value="Unassembled WGS sequence"/>
</dbReference>
<dbReference type="InterPro" id="IPR011603">
    <property type="entry name" value="2oxoglutarate_DH_E1"/>
</dbReference>
<dbReference type="PANTHER" id="PTHR23152">
    <property type="entry name" value="2-OXOGLUTARATE DEHYDROGENASE"/>
    <property type="match status" value="1"/>
</dbReference>
<dbReference type="AlphaFoldDB" id="A0AAN8IU45"/>
<gene>
    <name evidence="5" type="ORF">GCK32_007625</name>
</gene>
<keyword evidence="4" id="KW-0786">Thiamine pyrophosphate</keyword>
<feature type="non-terminal residue" evidence="5">
    <location>
        <position position="218"/>
    </location>
</feature>
<dbReference type="Gene3D" id="3.40.50.970">
    <property type="match status" value="1"/>
</dbReference>
<dbReference type="PANTHER" id="PTHR23152:SF4">
    <property type="entry name" value="2-OXOADIPATE DEHYDROGENASE COMPLEX COMPONENT E1"/>
    <property type="match status" value="1"/>
</dbReference>
<comment type="cofactor">
    <cofactor evidence="1">
        <name>thiamine diphosphate</name>
        <dbReference type="ChEBI" id="CHEBI:58937"/>
    </cofactor>
</comment>
<keyword evidence="6" id="KW-1185">Reference proteome</keyword>
<evidence type="ECO:0000313" key="5">
    <source>
        <dbReference type="EMBL" id="KAK5986026.1"/>
    </source>
</evidence>
<dbReference type="GO" id="GO:0016624">
    <property type="term" value="F:oxidoreductase activity, acting on the aldehyde or oxo group of donors, disulfide as acceptor"/>
    <property type="evidence" value="ECO:0007669"/>
    <property type="project" value="InterPro"/>
</dbReference>
<dbReference type="SUPFAM" id="SSF52518">
    <property type="entry name" value="Thiamin diphosphate-binding fold (THDP-binding)"/>
    <property type="match status" value="1"/>
</dbReference>
<reference evidence="5 6" key="1">
    <citation type="submission" date="2019-10" db="EMBL/GenBank/DDBJ databases">
        <title>Assembly and Annotation for the nematode Trichostrongylus colubriformis.</title>
        <authorList>
            <person name="Martin J."/>
        </authorList>
    </citation>
    <scope>NUCLEOTIDE SEQUENCE [LARGE SCALE GENOMIC DNA]</scope>
    <source>
        <strain evidence="5">G859</strain>
        <tissue evidence="5">Whole worm</tissue>
    </source>
</reference>
<organism evidence="5 6">
    <name type="scientific">Trichostrongylus colubriformis</name>
    <name type="common">Black scour worm</name>
    <dbReference type="NCBI Taxonomy" id="6319"/>
    <lineage>
        <taxon>Eukaryota</taxon>
        <taxon>Metazoa</taxon>
        <taxon>Ecdysozoa</taxon>
        <taxon>Nematoda</taxon>
        <taxon>Chromadorea</taxon>
        <taxon>Rhabditida</taxon>
        <taxon>Rhabditina</taxon>
        <taxon>Rhabditomorpha</taxon>
        <taxon>Strongyloidea</taxon>
        <taxon>Trichostrongylidae</taxon>
        <taxon>Trichostrongylus</taxon>
    </lineage>
</organism>
<proteinExistence type="inferred from homology"/>
<evidence type="ECO:0000313" key="6">
    <source>
        <dbReference type="Proteomes" id="UP001331761"/>
    </source>
</evidence>
<name>A0AAN8IU45_TRICO</name>
<evidence type="ECO:0000256" key="3">
    <source>
        <dbReference type="ARBA" id="ARBA00023002"/>
    </source>
</evidence>
<dbReference type="Gene3D" id="1.10.287.1150">
    <property type="entry name" value="TPP helical domain"/>
    <property type="match status" value="1"/>
</dbReference>
<comment type="similarity">
    <text evidence="2">Belongs to the alpha-ketoglutarate dehydrogenase family.</text>
</comment>
<keyword evidence="3" id="KW-0560">Oxidoreductase</keyword>